<reference evidence="1" key="1">
    <citation type="submission" date="2021-02" db="EMBL/GenBank/DDBJ databases">
        <authorList>
            <person name="Nowell W R."/>
        </authorList>
    </citation>
    <scope>NUCLEOTIDE SEQUENCE</scope>
</reference>
<accession>A0A820M0B2</accession>
<comment type="caution">
    <text evidence="1">The sequence shown here is derived from an EMBL/GenBank/DDBJ whole genome shotgun (WGS) entry which is preliminary data.</text>
</comment>
<dbReference type="EMBL" id="CAJOBF010017877">
    <property type="protein sequence ID" value="CAF4365734.1"/>
    <property type="molecule type" value="Genomic_DNA"/>
</dbReference>
<evidence type="ECO:0000313" key="2">
    <source>
        <dbReference type="Proteomes" id="UP000663842"/>
    </source>
</evidence>
<gene>
    <name evidence="1" type="ORF">UXM345_LOCUS36723</name>
</gene>
<dbReference type="AlphaFoldDB" id="A0A820M0B2"/>
<dbReference type="Proteomes" id="UP000663842">
    <property type="component" value="Unassembled WGS sequence"/>
</dbReference>
<feature type="non-terminal residue" evidence="1">
    <location>
        <position position="1"/>
    </location>
</feature>
<evidence type="ECO:0000313" key="1">
    <source>
        <dbReference type="EMBL" id="CAF4365734.1"/>
    </source>
</evidence>
<organism evidence="1 2">
    <name type="scientific">Rotaria magnacalcarata</name>
    <dbReference type="NCBI Taxonomy" id="392030"/>
    <lineage>
        <taxon>Eukaryota</taxon>
        <taxon>Metazoa</taxon>
        <taxon>Spiralia</taxon>
        <taxon>Gnathifera</taxon>
        <taxon>Rotifera</taxon>
        <taxon>Eurotatoria</taxon>
        <taxon>Bdelloidea</taxon>
        <taxon>Philodinida</taxon>
        <taxon>Philodinidae</taxon>
        <taxon>Rotaria</taxon>
    </lineage>
</organism>
<sequence>MSKTVRIEKYVSSTHVNVLQFDPNRNCECESFIDEYPVLVQYIDPPVSTQDELHFIYVNLIMNNAAAR</sequence>
<name>A0A820M0B2_9BILA</name>
<proteinExistence type="predicted"/>
<protein>
    <submittedName>
        <fullName evidence="1">Uncharacterized protein</fullName>
    </submittedName>
</protein>